<feature type="compositionally biased region" description="Basic and acidic residues" evidence="1">
    <location>
        <begin position="40"/>
        <end position="53"/>
    </location>
</feature>
<keyword evidence="2" id="KW-0812">Transmembrane</keyword>
<dbReference type="STRING" id="1194083.BN12_1850002"/>
<organism evidence="3 4">
    <name type="scientific">Nostocoides japonicum T1-X7</name>
    <dbReference type="NCBI Taxonomy" id="1194083"/>
    <lineage>
        <taxon>Bacteria</taxon>
        <taxon>Bacillati</taxon>
        <taxon>Actinomycetota</taxon>
        <taxon>Actinomycetes</taxon>
        <taxon>Micrococcales</taxon>
        <taxon>Intrasporangiaceae</taxon>
        <taxon>Nostocoides</taxon>
    </lineage>
</organism>
<dbReference type="RefSeq" id="WP_048554280.1">
    <property type="nucleotide sequence ID" value="NZ_HF570958.1"/>
</dbReference>
<proteinExistence type="predicted"/>
<evidence type="ECO:0000256" key="2">
    <source>
        <dbReference type="SAM" id="Phobius"/>
    </source>
</evidence>
<feature type="region of interest" description="Disordered" evidence="1">
    <location>
        <begin position="40"/>
        <end position="74"/>
    </location>
</feature>
<keyword evidence="2" id="KW-1133">Transmembrane helix</keyword>
<gene>
    <name evidence="3" type="ORF">BN12_1850002</name>
</gene>
<accession>A0A077LZD6</accession>
<evidence type="ECO:0000313" key="3">
    <source>
        <dbReference type="EMBL" id="CCH77324.1"/>
    </source>
</evidence>
<reference evidence="3 4" key="1">
    <citation type="journal article" date="2013" name="ISME J.">
        <title>A metabolic model for members of the genus Tetrasphaera involved in enhanced biological phosphorus removal.</title>
        <authorList>
            <person name="Kristiansen R."/>
            <person name="Nguyen H.T.T."/>
            <person name="Saunders A.M."/>
            <person name="Nielsen J.L."/>
            <person name="Wimmer R."/>
            <person name="Le V.Q."/>
            <person name="McIlroy S.J."/>
            <person name="Petrovski S."/>
            <person name="Seviour R.J."/>
            <person name="Calteau A."/>
            <person name="Nielsen K.L."/>
            <person name="Nielsen P.H."/>
        </authorList>
    </citation>
    <scope>NUCLEOTIDE SEQUENCE [LARGE SCALE GENOMIC DNA]</scope>
    <source>
        <strain evidence="3 4">T1-X7</strain>
    </source>
</reference>
<protein>
    <submittedName>
        <fullName evidence="3">Uncharacterized protein</fullName>
    </submittedName>
</protein>
<comment type="caution">
    <text evidence="3">The sequence shown here is derived from an EMBL/GenBank/DDBJ whole genome shotgun (WGS) entry which is preliminary data.</text>
</comment>
<dbReference type="EMBL" id="CAJB01000096">
    <property type="protein sequence ID" value="CCH77324.1"/>
    <property type="molecule type" value="Genomic_DNA"/>
</dbReference>
<sequence>MVALIIGLLVCVAVAVVIVGLVAIPARREGRDLLTTRGEDLVATLRDRDKDDTPETPAATAAASQQPRTPPEHA</sequence>
<evidence type="ECO:0000313" key="4">
    <source>
        <dbReference type="Proteomes" id="UP000035721"/>
    </source>
</evidence>
<feature type="compositionally biased region" description="Low complexity" evidence="1">
    <location>
        <begin position="55"/>
        <end position="67"/>
    </location>
</feature>
<name>A0A077LZD6_9MICO</name>
<evidence type="ECO:0000256" key="1">
    <source>
        <dbReference type="SAM" id="MobiDB-lite"/>
    </source>
</evidence>
<keyword evidence="2" id="KW-0472">Membrane</keyword>
<dbReference type="AlphaFoldDB" id="A0A077LZD6"/>
<dbReference type="Proteomes" id="UP000035721">
    <property type="component" value="Unassembled WGS sequence"/>
</dbReference>
<feature type="transmembrane region" description="Helical" evidence="2">
    <location>
        <begin position="6"/>
        <end position="24"/>
    </location>
</feature>
<keyword evidence="4" id="KW-1185">Reference proteome</keyword>